<dbReference type="SUPFAM" id="SSF52540">
    <property type="entry name" value="P-loop containing nucleoside triphosphate hydrolases"/>
    <property type="match status" value="2"/>
</dbReference>
<keyword evidence="10" id="KW-0378">Hydrolase</keyword>
<dbReference type="FunFam" id="3.40.50.300:FF:000025">
    <property type="entry name" value="ATP-dependent Clp protease subunit"/>
    <property type="match status" value="1"/>
</dbReference>
<evidence type="ECO:0000259" key="8">
    <source>
        <dbReference type="PROSITE" id="PS50151"/>
    </source>
</evidence>
<dbReference type="GO" id="GO:0016887">
    <property type="term" value="F:ATP hydrolysis activity"/>
    <property type="evidence" value="ECO:0007669"/>
    <property type="project" value="InterPro"/>
</dbReference>
<organism evidence="10 11">
    <name type="scientific">Merdimonas faecis</name>
    <dbReference type="NCBI Taxonomy" id="1653435"/>
    <lineage>
        <taxon>Bacteria</taxon>
        <taxon>Bacillati</taxon>
        <taxon>Bacillota</taxon>
        <taxon>Clostridia</taxon>
        <taxon>Lachnospirales</taxon>
        <taxon>Lachnospiraceae</taxon>
        <taxon>Merdimonas</taxon>
    </lineage>
</organism>
<feature type="domain" description="UVR" evidence="8">
    <location>
        <begin position="419"/>
        <end position="454"/>
    </location>
</feature>
<keyword evidence="4 6" id="KW-0143">Chaperone</keyword>
<dbReference type="PROSITE" id="PS00870">
    <property type="entry name" value="CLPAB_1"/>
    <property type="match status" value="1"/>
</dbReference>
<evidence type="ECO:0000256" key="7">
    <source>
        <dbReference type="SAM" id="Coils"/>
    </source>
</evidence>
<dbReference type="GO" id="GO:0005737">
    <property type="term" value="C:cytoplasm"/>
    <property type="evidence" value="ECO:0007669"/>
    <property type="project" value="TreeGrafter"/>
</dbReference>
<feature type="coiled-coil region" evidence="7">
    <location>
        <begin position="415"/>
        <end position="461"/>
    </location>
</feature>
<feature type="coiled-coil region" evidence="7">
    <location>
        <begin position="126"/>
        <end position="156"/>
    </location>
</feature>
<dbReference type="RefSeq" id="WP_277271664.1">
    <property type="nucleotide sequence ID" value="NZ_DYXE01000028.1"/>
</dbReference>
<proteinExistence type="inferred from homology"/>
<dbReference type="InterPro" id="IPR003959">
    <property type="entry name" value="ATPase_AAA_core"/>
</dbReference>
<dbReference type="SMART" id="SM01086">
    <property type="entry name" value="ClpB_D2-small"/>
    <property type="match status" value="1"/>
</dbReference>
<dbReference type="Proteomes" id="UP000813420">
    <property type="component" value="Unassembled WGS sequence"/>
</dbReference>
<sequence length="816" mass="91652">MKVNLELYSQKALHIFQTALKLAAKMGHGFLGSEHLLWALAKEGGFAGRALENCGLDEKLLEEYVRRYDGGVTQIHSRAIQVSGEADEVLYQASLAARERDREKVEPVDLLAGILRADQCAAAQLLQSMDVQREMVQKEMDQLEEIGSEEEQTETEQEAEESMLEKFGRDMTKVAEDGGFDPMIGREDVVERLVQILSRRTKNNPVLIGDPGVGKTAVIEGLAQRIADGHIPMNLKHKRIVSVDLVGMISGTKFRGDFEERIQKFLEEAEKKEDVILFLDELHTIMGAGAGASDALDAANILKPVLARGSLRIIGATTRNEYRRHIEKDAALERRFQPVSVEEPDVEGAVEILRGLKKRYEEFHGLTITDEAVQAAAELSDRYIQDRFLPDKAIDLLDEAASRIRTKSLTVPGELQEMEDNITAISREKKKAANAQEYEQAARLRDQQRAMEQDLKQRQEAWQKGQSHKVDAQDIAAVVSAWTGIPVTMLTMTEKERLRTLEETLKQRVIGQDEAVRSVARAIRRGRTGVADPGRPIGSFLFLGPTGVGKTELCRALAEAMFQDETAMIRMDMSEYMESYTVSKLIGSPPGYVGHEEGGQLTEQVRKHPYSIVLFDEIEKAHPDVWNALLQILDDGRLTDSQGRTVSFQNTIIVLTSNVGARDILGKKSLGFILSGQEERAKREETIKSRVMEEVKQTFQPEFLNRLDEIIVFHQLGEEEIRRIAVHMTDEFSRRLKKQGINLKVTEEAIDILTKKGFDPAFGARPLRRAVQSTLQNLVADQLLKEDFDPEKELLAEGDGEEIFLSERPKEAAYQL</sequence>
<evidence type="ECO:0000256" key="3">
    <source>
        <dbReference type="ARBA" id="ARBA00022840"/>
    </source>
</evidence>
<dbReference type="PANTHER" id="PTHR11638">
    <property type="entry name" value="ATP-DEPENDENT CLP PROTEASE"/>
    <property type="match status" value="1"/>
</dbReference>
<evidence type="ECO:0000256" key="2">
    <source>
        <dbReference type="ARBA" id="ARBA00022741"/>
    </source>
</evidence>
<dbReference type="Gene3D" id="4.10.860.10">
    <property type="entry name" value="UVR domain"/>
    <property type="match status" value="1"/>
</dbReference>
<evidence type="ECO:0000313" key="11">
    <source>
        <dbReference type="Proteomes" id="UP000813420"/>
    </source>
</evidence>
<accession>A0A9D3AID2</accession>
<dbReference type="InterPro" id="IPR001270">
    <property type="entry name" value="ClpA/B"/>
</dbReference>
<dbReference type="CDD" id="cd19499">
    <property type="entry name" value="RecA-like_ClpB_Hsp104-like"/>
    <property type="match status" value="1"/>
</dbReference>
<evidence type="ECO:0000259" key="9">
    <source>
        <dbReference type="PROSITE" id="PS51903"/>
    </source>
</evidence>
<name>A0A9D3AID2_9FIRM</name>
<dbReference type="InterPro" id="IPR001943">
    <property type="entry name" value="UVR_dom"/>
</dbReference>
<dbReference type="InterPro" id="IPR027417">
    <property type="entry name" value="P-loop_NTPase"/>
</dbReference>
<dbReference type="SMART" id="SM00382">
    <property type="entry name" value="AAA"/>
    <property type="match status" value="2"/>
</dbReference>
<dbReference type="PANTHER" id="PTHR11638:SF18">
    <property type="entry name" value="HEAT SHOCK PROTEIN 104"/>
    <property type="match status" value="1"/>
</dbReference>
<dbReference type="PROSITE" id="PS50151">
    <property type="entry name" value="UVR"/>
    <property type="match status" value="1"/>
</dbReference>
<dbReference type="GO" id="GO:0008233">
    <property type="term" value="F:peptidase activity"/>
    <property type="evidence" value="ECO:0007669"/>
    <property type="project" value="UniProtKB-KW"/>
</dbReference>
<dbReference type="AlphaFoldDB" id="A0A9D3AID2"/>
<dbReference type="PROSITE" id="PS00871">
    <property type="entry name" value="CLPAB_2"/>
    <property type="match status" value="1"/>
</dbReference>
<dbReference type="InterPro" id="IPR003593">
    <property type="entry name" value="AAA+_ATPase"/>
</dbReference>
<dbReference type="GO" id="GO:0034605">
    <property type="term" value="P:cellular response to heat"/>
    <property type="evidence" value="ECO:0007669"/>
    <property type="project" value="TreeGrafter"/>
</dbReference>
<reference evidence="10" key="1">
    <citation type="journal article" date="2021" name="PeerJ">
        <title>Extensive microbial diversity within the chicken gut microbiome revealed by metagenomics and culture.</title>
        <authorList>
            <person name="Gilroy R."/>
            <person name="Ravi A."/>
            <person name="Getino M."/>
            <person name="Pursley I."/>
            <person name="Horton D.L."/>
            <person name="Alikhan N.F."/>
            <person name="Baker D."/>
            <person name="Gharbi K."/>
            <person name="Hall N."/>
            <person name="Watson M."/>
            <person name="Adriaenssens E.M."/>
            <person name="Foster-Nyarko E."/>
            <person name="Jarju S."/>
            <person name="Secka A."/>
            <person name="Antonio M."/>
            <person name="Oren A."/>
            <person name="Chaudhuri R.R."/>
            <person name="La Ragione R."/>
            <person name="Hildebrand F."/>
            <person name="Pallen M.J."/>
        </authorList>
    </citation>
    <scope>NUCLEOTIDE SEQUENCE</scope>
    <source>
        <strain evidence="10">USAMLcec4-12693</strain>
    </source>
</reference>
<keyword evidence="1 5" id="KW-0677">Repeat</keyword>
<reference evidence="10" key="2">
    <citation type="submission" date="2021-09" db="EMBL/GenBank/DDBJ databases">
        <authorList>
            <person name="Gilroy R."/>
        </authorList>
    </citation>
    <scope>NUCLEOTIDE SEQUENCE</scope>
    <source>
        <strain evidence="10">USAMLcec4-12693</strain>
    </source>
</reference>
<evidence type="ECO:0000256" key="6">
    <source>
        <dbReference type="RuleBase" id="RU004432"/>
    </source>
</evidence>
<dbReference type="GO" id="GO:0006508">
    <property type="term" value="P:proteolysis"/>
    <property type="evidence" value="ECO:0007669"/>
    <property type="project" value="UniProtKB-KW"/>
</dbReference>
<dbReference type="Pfam" id="PF00004">
    <property type="entry name" value="AAA"/>
    <property type="match status" value="1"/>
</dbReference>
<dbReference type="InterPro" id="IPR028299">
    <property type="entry name" value="ClpA/B_CS2"/>
</dbReference>
<evidence type="ECO:0000256" key="1">
    <source>
        <dbReference type="ARBA" id="ARBA00022737"/>
    </source>
</evidence>
<dbReference type="CDD" id="cd00009">
    <property type="entry name" value="AAA"/>
    <property type="match status" value="1"/>
</dbReference>
<dbReference type="EMBL" id="DYXE01000028">
    <property type="protein sequence ID" value="HJH49189.1"/>
    <property type="molecule type" value="Genomic_DNA"/>
</dbReference>
<dbReference type="Pfam" id="PF17871">
    <property type="entry name" value="AAA_lid_9"/>
    <property type="match status" value="1"/>
</dbReference>
<dbReference type="GO" id="GO:0005524">
    <property type="term" value="F:ATP binding"/>
    <property type="evidence" value="ECO:0007669"/>
    <property type="project" value="UniProtKB-KW"/>
</dbReference>
<comment type="similarity">
    <text evidence="6">Belongs to the ClpA/ClpB family.</text>
</comment>
<dbReference type="InterPro" id="IPR019489">
    <property type="entry name" value="Clp_ATPase_C"/>
</dbReference>
<gene>
    <name evidence="10" type="ORF">K8V39_02875</name>
</gene>
<dbReference type="SUPFAM" id="SSF81923">
    <property type="entry name" value="Double Clp-N motif"/>
    <property type="match status" value="1"/>
</dbReference>
<keyword evidence="7" id="KW-0175">Coiled coil</keyword>
<dbReference type="InterPro" id="IPR041546">
    <property type="entry name" value="ClpA/ClpB_AAA_lid"/>
</dbReference>
<dbReference type="PRINTS" id="PR00300">
    <property type="entry name" value="CLPPROTEASEA"/>
</dbReference>
<keyword evidence="3 6" id="KW-0067">ATP-binding</keyword>
<dbReference type="InterPro" id="IPR050130">
    <property type="entry name" value="ClpA_ClpB"/>
</dbReference>
<dbReference type="InterPro" id="IPR018368">
    <property type="entry name" value="ClpA/B_CS1"/>
</dbReference>
<dbReference type="Gene3D" id="1.10.8.60">
    <property type="match status" value="2"/>
</dbReference>
<dbReference type="Gene3D" id="3.40.50.300">
    <property type="entry name" value="P-loop containing nucleotide triphosphate hydrolases"/>
    <property type="match status" value="2"/>
</dbReference>
<dbReference type="PROSITE" id="PS51903">
    <property type="entry name" value="CLP_R"/>
    <property type="match status" value="1"/>
</dbReference>
<dbReference type="InterPro" id="IPR036628">
    <property type="entry name" value="Clp_N_dom_sf"/>
</dbReference>
<evidence type="ECO:0000256" key="5">
    <source>
        <dbReference type="PROSITE-ProRule" id="PRU01251"/>
    </source>
</evidence>
<evidence type="ECO:0000313" key="10">
    <source>
        <dbReference type="EMBL" id="HJH49189.1"/>
    </source>
</evidence>
<dbReference type="FunFam" id="3.40.50.300:FF:000010">
    <property type="entry name" value="Chaperone clpB 1, putative"/>
    <property type="match status" value="1"/>
</dbReference>
<comment type="caution">
    <text evidence="10">The sequence shown here is derived from an EMBL/GenBank/DDBJ whole genome shotgun (WGS) entry which is preliminary data.</text>
</comment>
<dbReference type="Pfam" id="PF10431">
    <property type="entry name" value="ClpB_D2-small"/>
    <property type="match status" value="1"/>
</dbReference>
<feature type="domain" description="Clp R" evidence="9">
    <location>
        <begin position="5"/>
        <end position="148"/>
    </location>
</feature>
<dbReference type="InterPro" id="IPR004176">
    <property type="entry name" value="Clp_R_N"/>
</dbReference>
<keyword evidence="2 6" id="KW-0547">Nucleotide-binding</keyword>
<protein>
    <submittedName>
        <fullName evidence="10">ATP-dependent Clp protease ATP-binding subunit</fullName>
    </submittedName>
</protein>
<dbReference type="Pfam" id="PF02861">
    <property type="entry name" value="Clp_N"/>
    <property type="match status" value="1"/>
</dbReference>
<dbReference type="Pfam" id="PF07724">
    <property type="entry name" value="AAA_2"/>
    <property type="match status" value="1"/>
</dbReference>
<evidence type="ECO:0000256" key="4">
    <source>
        <dbReference type="ARBA" id="ARBA00023186"/>
    </source>
</evidence>
<dbReference type="Gene3D" id="1.10.1780.10">
    <property type="entry name" value="Clp, N-terminal domain"/>
    <property type="match status" value="1"/>
</dbReference>
<keyword evidence="10" id="KW-0645">Protease</keyword>